<dbReference type="PATRIC" id="fig|1247726.3.peg.660"/>
<keyword evidence="6" id="KW-1185">Reference proteome</keyword>
<dbReference type="SUPFAM" id="SSF64288">
    <property type="entry name" value="Chorismate lyase-like"/>
    <property type="match status" value="1"/>
</dbReference>
<dbReference type="Pfam" id="PF07702">
    <property type="entry name" value="UTRA"/>
    <property type="match status" value="1"/>
</dbReference>
<keyword evidence="3" id="KW-0804">Transcription</keyword>
<dbReference type="InterPro" id="IPR028978">
    <property type="entry name" value="Chorismate_lyase_/UTRA_dom_sf"/>
</dbReference>
<evidence type="ECO:0000256" key="3">
    <source>
        <dbReference type="ARBA" id="ARBA00023163"/>
    </source>
</evidence>
<organism evidence="5 6">
    <name type="scientific">Advenella mimigardefordensis (strain DSM 17166 / LMG 22922 / DPN7)</name>
    <dbReference type="NCBI Taxonomy" id="1247726"/>
    <lineage>
        <taxon>Bacteria</taxon>
        <taxon>Pseudomonadati</taxon>
        <taxon>Pseudomonadota</taxon>
        <taxon>Betaproteobacteria</taxon>
        <taxon>Burkholderiales</taxon>
        <taxon>Alcaligenaceae</taxon>
    </lineage>
</organism>
<evidence type="ECO:0000256" key="1">
    <source>
        <dbReference type="ARBA" id="ARBA00023015"/>
    </source>
</evidence>
<dbReference type="eggNOG" id="COG2188">
    <property type="taxonomic scope" value="Bacteria"/>
</dbReference>
<keyword evidence="1" id="KW-0805">Transcription regulation</keyword>
<dbReference type="PROSITE" id="PS50949">
    <property type="entry name" value="HTH_GNTR"/>
    <property type="match status" value="1"/>
</dbReference>
<dbReference type="NCBIfam" id="TIGR02325">
    <property type="entry name" value="C_P_lyase_phnF"/>
    <property type="match status" value="1"/>
</dbReference>
<dbReference type="PANTHER" id="PTHR44846">
    <property type="entry name" value="MANNOSYL-D-GLYCERATE TRANSPORT/METABOLISM SYSTEM REPRESSOR MNGR-RELATED"/>
    <property type="match status" value="1"/>
</dbReference>
<dbReference type="STRING" id="1247726.MIM_c06080"/>
<dbReference type="Pfam" id="PF00392">
    <property type="entry name" value="GntR"/>
    <property type="match status" value="1"/>
</dbReference>
<dbReference type="SMART" id="SM00345">
    <property type="entry name" value="HTH_GNTR"/>
    <property type="match status" value="1"/>
</dbReference>
<evidence type="ECO:0000259" key="4">
    <source>
        <dbReference type="PROSITE" id="PS50949"/>
    </source>
</evidence>
<dbReference type="InterPro" id="IPR000524">
    <property type="entry name" value="Tscrpt_reg_HTH_GntR"/>
</dbReference>
<dbReference type="EMBL" id="CP003915">
    <property type="protein sequence ID" value="AHG62709.1"/>
    <property type="molecule type" value="Genomic_DNA"/>
</dbReference>
<protein>
    <submittedName>
        <fullName evidence="5">Phosphonate metabolism transcriptional regulator PhnF</fullName>
    </submittedName>
</protein>
<dbReference type="GO" id="GO:0003677">
    <property type="term" value="F:DNA binding"/>
    <property type="evidence" value="ECO:0007669"/>
    <property type="project" value="UniProtKB-KW"/>
</dbReference>
<dbReference type="KEGG" id="amim:MIM_c06080"/>
<dbReference type="Proteomes" id="UP000019095">
    <property type="component" value="Chromosome"/>
</dbReference>
<dbReference type="InterPro" id="IPR011663">
    <property type="entry name" value="UTRA"/>
</dbReference>
<evidence type="ECO:0000313" key="6">
    <source>
        <dbReference type="Proteomes" id="UP000019095"/>
    </source>
</evidence>
<proteinExistence type="predicted"/>
<dbReference type="PANTHER" id="PTHR44846:SF16">
    <property type="entry name" value="TRANSCRIPTIONAL REGULATOR PHNF-RELATED"/>
    <property type="match status" value="1"/>
</dbReference>
<gene>
    <name evidence="5" type="primary">phnF</name>
    <name evidence="5" type="ORF">MIM_c06080</name>
</gene>
<dbReference type="GO" id="GO:0003700">
    <property type="term" value="F:DNA-binding transcription factor activity"/>
    <property type="evidence" value="ECO:0007669"/>
    <property type="project" value="InterPro"/>
</dbReference>
<dbReference type="InterPro" id="IPR036390">
    <property type="entry name" value="WH_DNA-bd_sf"/>
</dbReference>
<dbReference type="InterPro" id="IPR036388">
    <property type="entry name" value="WH-like_DNA-bd_sf"/>
</dbReference>
<feature type="domain" description="HTH gntR-type" evidence="4">
    <location>
        <begin position="5"/>
        <end position="75"/>
    </location>
</feature>
<dbReference type="InterPro" id="IPR012702">
    <property type="entry name" value="CP_lyase_PhnF"/>
</dbReference>
<dbReference type="AlphaFoldDB" id="W0P799"/>
<evidence type="ECO:0000313" key="5">
    <source>
        <dbReference type="EMBL" id="AHG62709.1"/>
    </source>
</evidence>
<dbReference type="SUPFAM" id="SSF46785">
    <property type="entry name" value="Winged helix' DNA-binding domain"/>
    <property type="match status" value="1"/>
</dbReference>
<sequence length="240" mass="27251">MMNLSRQEEPLYQTLASTIRAELSMYKPGDLLPGELRLAERFDVNRHTVRRALDLLVQEGNIIRIKGKGTQVLTRPLLYPVQATTAYTDQFSAMGHTARAQLLKVYRRAANHDELTQLALAPGSTVLEYRTLRFIDNEPISVMTHFFSSGYETLLQDYKRDSMRQYLKERGCELHRASSVIGARLPTIDEAARLLIPQSAPVLTVTTLSKNQHGHPVELTFSVSRADRFQYQVVLNGEHI</sequence>
<dbReference type="HOGENOM" id="CLU_063236_2_2_4"/>
<name>W0P799_ADVMD</name>
<dbReference type="Gene3D" id="1.10.10.10">
    <property type="entry name" value="Winged helix-like DNA-binding domain superfamily/Winged helix DNA-binding domain"/>
    <property type="match status" value="1"/>
</dbReference>
<evidence type="ECO:0000256" key="2">
    <source>
        <dbReference type="ARBA" id="ARBA00023125"/>
    </source>
</evidence>
<keyword evidence="2" id="KW-0238">DNA-binding</keyword>
<dbReference type="Gene3D" id="3.40.1410.10">
    <property type="entry name" value="Chorismate lyase-like"/>
    <property type="match status" value="1"/>
</dbReference>
<reference evidence="5 6" key="1">
    <citation type="journal article" date="2014" name="Microbiology">
        <title>Unravelling the complete genome sequence of Advenella mimigardefordensis strain DPN7T and novel insights in the catabolism of the xenobiotic polythioester precursor 3,3'-dithiodipropionate.</title>
        <authorList>
            <person name="Wubbeler J.H."/>
            <person name="Hiessl S."/>
            <person name="Schuldes J."/>
            <person name="Thurmer A."/>
            <person name="Daniel R."/>
            <person name="Steinbuchel A."/>
        </authorList>
    </citation>
    <scope>NUCLEOTIDE SEQUENCE [LARGE SCALE GENOMIC DNA]</scope>
    <source>
        <strain evidence="6">DSM 17166 / LMG 22922 / DPN7</strain>
    </source>
</reference>
<dbReference type="SMART" id="SM00866">
    <property type="entry name" value="UTRA"/>
    <property type="match status" value="1"/>
</dbReference>
<accession>W0P799</accession>
<dbReference type="CDD" id="cd07377">
    <property type="entry name" value="WHTH_GntR"/>
    <property type="match status" value="1"/>
</dbReference>
<dbReference type="PRINTS" id="PR00035">
    <property type="entry name" value="HTHGNTR"/>
</dbReference>
<dbReference type="InterPro" id="IPR050679">
    <property type="entry name" value="Bact_HTH_transcr_reg"/>
</dbReference>
<dbReference type="RefSeq" id="WP_245592808.1">
    <property type="nucleotide sequence ID" value="NZ_CP003915.1"/>
</dbReference>